<keyword evidence="2" id="KW-1185">Reference proteome</keyword>
<dbReference type="AlphaFoldDB" id="A0A1I5GNT8"/>
<proteinExistence type="predicted"/>
<evidence type="ECO:0000313" key="2">
    <source>
        <dbReference type="Proteomes" id="UP000199036"/>
    </source>
</evidence>
<dbReference type="STRING" id="913024.SAMN05421741_14613"/>
<dbReference type="EMBL" id="FOVI01000046">
    <property type="protein sequence ID" value="SFO37655.1"/>
    <property type="molecule type" value="Genomic_DNA"/>
</dbReference>
<evidence type="ECO:0000313" key="1">
    <source>
        <dbReference type="EMBL" id="SFO37655.1"/>
    </source>
</evidence>
<protein>
    <submittedName>
        <fullName evidence="1">Uncharacterized protein</fullName>
    </submittedName>
</protein>
<accession>A0A1I5GNT8</accession>
<organism evidence="1 2">
    <name type="scientific">Paenimyroides ummariense</name>
    <dbReference type="NCBI Taxonomy" id="913024"/>
    <lineage>
        <taxon>Bacteria</taxon>
        <taxon>Pseudomonadati</taxon>
        <taxon>Bacteroidota</taxon>
        <taxon>Flavobacteriia</taxon>
        <taxon>Flavobacteriales</taxon>
        <taxon>Flavobacteriaceae</taxon>
        <taxon>Paenimyroides</taxon>
    </lineage>
</organism>
<dbReference type="Proteomes" id="UP000199036">
    <property type="component" value="Unassembled WGS sequence"/>
</dbReference>
<name>A0A1I5GNT8_9FLAO</name>
<sequence length="41" mass="4686">MIWNNSFLRQTSTYGTEDACTATEGDYTVIVAEHNLKNDYL</sequence>
<gene>
    <name evidence="1" type="ORF">SAMN05421741_14613</name>
</gene>
<reference evidence="2" key="1">
    <citation type="submission" date="2016-10" db="EMBL/GenBank/DDBJ databases">
        <authorList>
            <person name="Varghese N."/>
            <person name="Submissions S."/>
        </authorList>
    </citation>
    <scope>NUCLEOTIDE SEQUENCE [LARGE SCALE GENOMIC DNA]</scope>
    <source>
        <strain evidence="2">DS-12</strain>
    </source>
</reference>